<accession>A0ABD1YYW9</accession>
<dbReference type="Proteomes" id="UP001605036">
    <property type="component" value="Unassembled WGS sequence"/>
</dbReference>
<name>A0ABD1YYW9_9MARC</name>
<evidence type="ECO:0000313" key="1">
    <source>
        <dbReference type="EMBL" id="KAL2635975.1"/>
    </source>
</evidence>
<comment type="caution">
    <text evidence="1">The sequence shown here is derived from an EMBL/GenBank/DDBJ whole genome shotgun (WGS) entry which is preliminary data.</text>
</comment>
<dbReference type="AlphaFoldDB" id="A0ABD1YYW9"/>
<protein>
    <submittedName>
        <fullName evidence="1">Uncharacterized protein</fullName>
    </submittedName>
</protein>
<gene>
    <name evidence="1" type="ORF">R1flu_007454</name>
</gene>
<sequence length="95" mass="11300">MCEYYWWGKYIHEKNNDVIFKKDTDVEQDEEIAVHEQQNDTIHEKAIVEDVVVDFDEREYDVTEENNIGALDEDNAIEEKEEDYIVKEDNNGALE</sequence>
<keyword evidence="2" id="KW-1185">Reference proteome</keyword>
<evidence type="ECO:0000313" key="2">
    <source>
        <dbReference type="Proteomes" id="UP001605036"/>
    </source>
</evidence>
<organism evidence="1 2">
    <name type="scientific">Riccia fluitans</name>
    <dbReference type="NCBI Taxonomy" id="41844"/>
    <lineage>
        <taxon>Eukaryota</taxon>
        <taxon>Viridiplantae</taxon>
        <taxon>Streptophyta</taxon>
        <taxon>Embryophyta</taxon>
        <taxon>Marchantiophyta</taxon>
        <taxon>Marchantiopsida</taxon>
        <taxon>Marchantiidae</taxon>
        <taxon>Marchantiales</taxon>
        <taxon>Ricciaceae</taxon>
        <taxon>Riccia</taxon>
    </lineage>
</organism>
<reference evidence="1 2" key="1">
    <citation type="submission" date="2024-09" db="EMBL/GenBank/DDBJ databases">
        <title>Chromosome-scale assembly of Riccia fluitans.</title>
        <authorList>
            <person name="Paukszto L."/>
            <person name="Sawicki J."/>
            <person name="Karawczyk K."/>
            <person name="Piernik-Szablinska J."/>
            <person name="Szczecinska M."/>
            <person name="Mazdziarz M."/>
        </authorList>
    </citation>
    <scope>NUCLEOTIDE SEQUENCE [LARGE SCALE GENOMIC DNA]</scope>
    <source>
        <strain evidence="1">Rf_01</strain>
        <tissue evidence="1">Aerial parts of the thallus</tissue>
    </source>
</reference>
<dbReference type="EMBL" id="JBHFFA010000003">
    <property type="protein sequence ID" value="KAL2635975.1"/>
    <property type="molecule type" value="Genomic_DNA"/>
</dbReference>
<proteinExistence type="predicted"/>